<sequence>MAKTTTAAPTKVLTKKKSKTDLAAPKTQEVIALKAKTTKTAKGKVKADVAAAPLVEAPTEEAPKKAKKSRKADVAAKAQPVVEKSAEGKKGKGTKRKAEEGASQAVEDKKMKKGRKQADAEKVVEIPVVVATSTTRKKVKSTQGDEKDGKKTKEKKTVVADESSPAASEPSPPKPKAKKAKTSKAPPPPDESDEAAEPADEHDDEESVQMFDFSTDDDNSSDDEAMDEDDAPGIDVNTLPTIAKDDAVVKQRLEIAKRTPTADRGVLYLGRVPHGFYEDQMKSYFNQFGDVTRLRLSRNKKTGKSKHYAFIEFESSSVAQIVADTMDNYLLMGHILTCKVIPKDEVHPELWVGANRKWRKVPTARISRLQHNKHRTEAEQYKAEKRLLKRQAEKKRKLVQIGIDYDIEPIAYKKKPKTIET</sequence>
<keyword evidence="2 4" id="KW-0694">RNA-binding</keyword>
<feature type="compositionally biased region" description="Basic and acidic residues" evidence="6">
    <location>
        <begin position="84"/>
        <end position="124"/>
    </location>
</feature>
<evidence type="ECO:0000313" key="8">
    <source>
        <dbReference type="EMBL" id="THH30291.1"/>
    </source>
</evidence>
<dbReference type="InterPro" id="IPR000504">
    <property type="entry name" value="RRM_dom"/>
</dbReference>
<comment type="subcellular location">
    <subcellularLocation>
        <location evidence="1">Nucleus</location>
        <location evidence="1">Nucleolus</location>
    </subcellularLocation>
</comment>
<dbReference type="PROSITE" id="PS50102">
    <property type="entry name" value="RRM"/>
    <property type="match status" value="1"/>
</dbReference>
<proteinExistence type="predicted"/>
<accession>A0A4S4MY73</accession>
<dbReference type="InterPro" id="IPR012677">
    <property type="entry name" value="Nucleotide-bd_a/b_plait_sf"/>
</dbReference>
<dbReference type="Proteomes" id="UP000308730">
    <property type="component" value="Unassembled WGS sequence"/>
</dbReference>
<dbReference type="Gene3D" id="3.30.70.330">
    <property type="match status" value="1"/>
</dbReference>
<dbReference type="PANTHER" id="PTHR46754">
    <property type="entry name" value="MKI67 FHA DOMAIN-INTERACTING NUCLEOLAR PHOSPHOPROTEIN"/>
    <property type="match status" value="1"/>
</dbReference>
<dbReference type="EMBL" id="SGPM01000087">
    <property type="protein sequence ID" value="THH30291.1"/>
    <property type="molecule type" value="Genomic_DNA"/>
</dbReference>
<dbReference type="GO" id="GO:0003723">
    <property type="term" value="F:RNA binding"/>
    <property type="evidence" value="ECO:0007669"/>
    <property type="project" value="UniProtKB-UniRule"/>
</dbReference>
<evidence type="ECO:0000256" key="4">
    <source>
        <dbReference type="PROSITE-ProRule" id="PRU00176"/>
    </source>
</evidence>
<organism evidence="8 9">
    <name type="scientific">Antrodiella citrinella</name>
    <dbReference type="NCBI Taxonomy" id="2447956"/>
    <lineage>
        <taxon>Eukaryota</taxon>
        <taxon>Fungi</taxon>
        <taxon>Dikarya</taxon>
        <taxon>Basidiomycota</taxon>
        <taxon>Agaricomycotina</taxon>
        <taxon>Agaricomycetes</taxon>
        <taxon>Polyporales</taxon>
        <taxon>Steccherinaceae</taxon>
        <taxon>Antrodiella</taxon>
    </lineage>
</organism>
<feature type="domain" description="RRM" evidence="7">
    <location>
        <begin position="265"/>
        <end position="343"/>
    </location>
</feature>
<feature type="region of interest" description="Disordered" evidence="6">
    <location>
        <begin position="51"/>
        <end position="238"/>
    </location>
</feature>
<evidence type="ECO:0000256" key="5">
    <source>
        <dbReference type="SAM" id="Coils"/>
    </source>
</evidence>
<feature type="compositionally biased region" description="Acidic residues" evidence="6">
    <location>
        <begin position="190"/>
        <end position="207"/>
    </location>
</feature>
<dbReference type="GO" id="GO:0005730">
    <property type="term" value="C:nucleolus"/>
    <property type="evidence" value="ECO:0007669"/>
    <property type="project" value="UniProtKB-SubCell"/>
</dbReference>
<dbReference type="SUPFAM" id="SSF54928">
    <property type="entry name" value="RNA-binding domain, RBD"/>
    <property type="match status" value="1"/>
</dbReference>
<dbReference type="InterPro" id="IPR035979">
    <property type="entry name" value="RBD_domain_sf"/>
</dbReference>
<dbReference type="AlphaFoldDB" id="A0A4S4MY73"/>
<keyword evidence="9" id="KW-1185">Reference proteome</keyword>
<evidence type="ECO:0000259" key="7">
    <source>
        <dbReference type="PROSITE" id="PS50102"/>
    </source>
</evidence>
<evidence type="ECO:0000313" key="9">
    <source>
        <dbReference type="Proteomes" id="UP000308730"/>
    </source>
</evidence>
<dbReference type="Pfam" id="PF00076">
    <property type="entry name" value="RRM_1"/>
    <property type="match status" value="1"/>
</dbReference>
<name>A0A4S4MY73_9APHY</name>
<protein>
    <recommendedName>
        <fullName evidence="7">RRM domain-containing protein</fullName>
    </recommendedName>
</protein>
<dbReference type="OrthoDB" id="21467at2759"/>
<reference evidence="8 9" key="1">
    <citation type="submission" date="2019-02" db="EMBL/GenBank/DDBJ databases">
        <title>Genome sequencing of the rare red list fungi Antrodiella citrinella (Flaviporus citrinellus).</title>
        <authorList>
            <person name="Buettner E."/>
            <person name="Kellner H."/>
        </authorList>
    </citation>
    <scope>NUCLEOTIDE SEQUENCE [LARGE SCALE GENOMIC DNA]</scope>
    <source>
        <strain evidence="8 9">DSM 108506</strain>
    </source>
</reference>
<gene>
    <name evidence="8" type="ORF">EUX98_g3911</name>
</gene>
<dbReference type="CDD" id="cd12307">
    <property type="entry name" value="RRM_NIFK_like"/>
    <property type="match status" value="1"/>
</dbReference>
<feature type="coiled-coil region" evidence="5">
    <location>
        <begin position="371"/>
        <end position="398"/>
    </location>
</feature>
<feature type="compositionally biased region" description="Basic and acidic residues" evidence="6">
    <location>
        <begin position="143"/>
        <end position="159"/>
    </location>
</feature>
<comment type="caution">
    <text evidence="8">The sequence shown here is derived from an EMBL/GenBank/DDBJ whole genome shotgun (WGS) entry which is preliminary data.</text>
</comment>
<feature type="compositionally biased region" description="Acidic residues" evidence="6">
    <location>
        <begin position="214"/>
        <end position="232"/>
    </location>
</feature>
<evidence type="ECO:0000256" key="1">
    <source>
        <dbReference type="ARBA" id="ARBA00004604"/>
    </source>
</evidence>
<evidence type="ECO:0000256" key="2">
    <source>
        <dbReference type="ARBA" id="ARBA00022884"/>
    </source>
</evidence>
<keyword evidence="5" id="KW-0175">Coiled coil</keyword>
<evidence type="ECO:0000256" key="6">
    <source>
        <dbReference type="SAM" id="MobiDB-lite"/>
    </source>
</evidence>
<evidence type="ECO:0000256" key="3">
    <source>
        <dbReference type="ARBA" id="ARBA00023242"/>
    </source>
</evidence>
<keyword evidence="3" id="KW-0539">Nucleus</keyword>
<feature type="region of interest" description="Disordered" evidence="6">
    <location>
        <begin position="1"/>
        <end position="23"/>
    </location>
</feature>
<dbReference type="SMART" id="SM00360">
    <property type="entry name" value="RRM"/>
    <property type="match status" value="1"/>
</dbReference>